<name>A0AAD7JAG5_9AGAR</name>
<dbReference type="AlphaFoldDB" id="A0AAD7JAG5"/>
<comment type="caution">
    <text evidence="2">The sequence shown here is derived from an EMBL/GenBank/DDBJ whole genome shotgun (WGS) entry which is preliminary data.</text>
</comment>
<accession>A0AAD7JAG5</accession>
<gene>
    <name evidence="2" type="ORF">DFH07DRAFT_429331</name>
</gene>
<evidence type="ECO:0000256" key="1">
    <source>
        <dbReference type="SAM" id="MobiDB-lite"/>
    </source>
</evidence>
<feature type="region of interest" description="Disordered" evidence="1">
    <location>
        <begin position="60"/>
        <end position="163"/>
    </location>
</feature>
<evidence type="ECO:0000313" key="2">
    <source>
        <dbReference type="EMBL" id="KAJ7760690.1"/>
    </source>
</evidence>
<reference evidence="2" key="1">
    <citation type="submission" date="2023-03" db="EMBL/GenBank/DDBJ databases">
        <title>Massive genome expansion in bonnet fungi (Mycena s.s.) driven by repeated elements and novel gene families across ecological guilds.</title>
        <authorList>
            <consortium name="Lawrence Berkeley National Laboratory"/>
            <person name="Harder C.B."/>
            <person name="Miyauchi S."/>
            <person name="Viragh M."/>
            <person name="Kuo A."/>
            <person name="Thoen E."/>
            <person name="Andreopoulos B."/>
            <person name="Lu D."/>
            <person name="Skrede I."/>
            <person name="Drula E."/>
            <person name="Henrissat B."/>
            <person name="Morin E."/>
            <person name="Kohler A."/>
            <person name="Barry K."/>
            <person name="LaButti K."/>
            <person name="Morin E."/>
            <person name="Salamov A."/>
            <person name="Lipzen A."/>
            <person name="Mereny Z."/>
            <person name="Hegedus B."/>
            <person name="Baldrian P."/>
            <person name="Stursova M."/>
            <person name="Weitz H."/>
            <person name="Taylor A."/>
            <person name="Grigoriev I.V."/>
            <person name="Nagy L.G."/>
            <person name="Martin F."/>
            <person name="Kauserud H."/>
        </authorList>
    </citation>
    <scope>NUCLEOTIDE SEQUENCE</scope>
    <source>
        <strain evidence="2">CBHHK188m</strain>
    </source>
</reference>
<feature type="compositionally biased region" description="Low complexity" evidence="1">
    <location>
        <begin position="147"/>
        <end position="163"/>
    </location>
</feature>
<organism evidence="2 3">
    <name type="scientific">Mycena maculata</name>
    <dbReference type="NCBI Taxonomy" id="230809"/>
    <lineage>
        <taxon>Eukaryota</taxon>
        <taxon>Fungi</taxon>
        <taxon>Dikarya</taxon>
        <taxon>Basidiomycota</taxon>
        <taxon>Agaricomycotina</taxon>
        <taxon>Agaricomycetes</taxon>
        <taxon>Agaricomycetidae</taxon>
        <taxon>Agaricales</taxon>
        <taxon>Marasmiineae</taxon>
        <taxon>Mycenaceae</taxon>
        <taxon>Mycena</taxon>
    </lineage>
</organism>
<feature type="compositionally biased region" description="Low complexity" evidence="1">
    <location>
        <begin position="85"/>
        <end position="137"/>
    </location>
</feature>
<protein>
    <submittedName>
        <fullName evidence="2">Uncharacterized protein</fullName>
    </submittedName>
</protein>
<proteinExistence type="predicted"/>
<dbReference type="Proteomes" id="UP001215280">
    <property type="component" value="Unassembled WGS sequence"/>
</dbReference>
<sequence>MVPTDRNVAQQVIACPLSSGLGRRSLSCEERARFNKMSVKRDQRRSPSFCFAGTSLSLIVGETDRSPQATSPASRYKRRPELQNLLRPSLHSPTSSHPHSSSLQWTLSPLPLPRSRTSSSPPSTTTPARAPAGAASSARRKPPSPPSTRTAAPAPAVAALLLE</sequence>
<dbReference type="EMBL" id="JARJLG010000048">
    <property type="protein sequence ID" value="KAJ7760690.1"/>
    <property type="molecule type" value="Genomic_DNA"/>
</dbReference>
<keyword evidence="3" id="KW-1185">Reference proteome</keyword>
<evidence type="ECO:0000313" key="3">
    <source>
        <dbReference type="Proteomes" id="UP001215280"/>
    </source>
</evidence>